<proteinExistence type="predicted"/>
<reference evidence="2" key="1">
    <citation type="submission" date="2021-03" db="EMBL/GenBank/DDBJ databases">
        <title>Draft genome sequence of rust myrtle Austropuccinia psidii MF-1, a brazilian biotype.</title>
        <authorList>
            <person name="Quecine M.C."/>
            <person name="Pachon D.M.R."/>
            <person name="Bonatelli M.L."/>
            <person name="Correr F.H."/>
            <person name="Franceschini L.M."/>
            <person name="Leite T.F."/>
            <person name="Margarido G.R.A."/>
            <person name="Almeida C.A."/>
            <person name="Ferrarezi J.A."/>
            <person name="Labate C.A."/>
        </authorList>
    </citation>
    <scope>NUCLEOTIDE SEQUENCE</scope>
    <source>
        <strain evidence="2">MF-1</strain>
    </source>
</reference>
<evidence type="ECO:0000256" key="1">
    <source>
        <dbReference type="SAM" id="MobiDB-lite"/>
    </source>
</evidence>
<organism evidence="2 3">
    <name type="scientific">Austropuccinia psidii MF-1</name>
    <dbReference type="NCBI Taxonomy" id="1389203"/>
    <lineage>
        <taxon>Eukaryota</taxon>
        <taxon>Fungi</taxon>
        <taxon>Dikarya</taxon>
        <taxon>Basidiomycota</taxon>
        <taxon>Pucciniomycotina</taxon>
        <taxon>Pucciniomycetes</taxon>
        <taxon>Pucciniales</taxon>
        <taxon>Sphaerophragmiaceae</taxon>
        <taxon>Austropuccinia</taxon>
    </lineage>
</organism>
<comment type="caution">
    <text evidence="2">The sequence shown here is derived from an EMBL/GenBank/DDBJ whole genome shotgun (WGS) entry which is preliminary data.</text>
</comment>
<protein>
    <submittedName>
        <fullName evidence="2">Uncharacterized protein</fullName>
    </submittedName>
</protein>
<feature type="compositionally biased region" description="Polar residues" evidence="1">
    <location>
        <begin position="51"/>
        <end position="62"/>
    </location>
</feature>
<evidence type="ECO:0000313" key="2">
    <source>
        <dbReference type="EMBL" id="MBW0467562.1"/>
    </source>
</evidence>
<sequence>MVGCIGNSLTLLHTTFIRLYSLITSHSVRYWHTKNVPDIWEENYILLGNQSQANTPVTPSETEGSKGKGRRHREGLIAEKKRTPIATQRSRKPPNSAPIQVICHLYTSETLASKGTNQRTEKACQEPEDLEEDSLYTVVDGKTLRENIPTLPFPFQFNRNLKPEDWKDMDQVVQHYQLLKDLFQCSIENKRFNLPSHRARLGVSCQKVCLKVIDFRGLMVINQRLESHQSVQTAGGEGKQDKGESSHYPSYRRASDADRAYSDSFRLRRSRPNQLSCGFTPFRKQ</sequence>
<gene>
    <name evidence="2" type="ORF">O181_007277</name>
</gene>
<name>A0A9Q3GIB2_9BASI</name>
<feature type="region of interest" description="Disordered" evidence="1">
    <location>
        <begin position="51"/>
        <end position="95"/>
    </location>
</feature>
<accession>A0A9Q3GIB2</accession>
<dbReference type="AlphaFoldDB" id="A0A9Q3GIB2"/>
<evidence type="ECO:0000313" key="3">
    <source>
        <dbReference type="Proteomes" id="UP000765509"/>
    </source>
</evidence>
<keyword evidence="3" id="KW-1185">Reference proteome</keyword>
<feature type="region of interest" description="Disordered" evidence="1">
    <location>
        <begin position="229"/>
        <end position="265"/>
    </location>
</feature>
<dbReference type="EMBL" id="AVOT02001619">
    <property type="protein sequence ID" value="MBW0467562.1"/>
    <property type="molecule type" value="Genomic_DNA"/>
</dbReference>
<dbReference type="Proteomes" id="UP000765509">
    <property type="component" value="Unassembled WGS sequence"/>
</dbReference>